<dbReference type="Pfam" id="PF01565">
    <property type="entry name" value="FAD_binding_4"/>
    <property type="match status" value="1"/>
</dbReference>
<evidence type="ECO:0000256" key="6">
    <source>
        <dbReference type="ARBA" id="ARBA00023004"/>
    </source>
</evidence>
<dbReference type="InterPro" id="IPR016167">
    <property type="entry name" value="FAD-bd_PCMH_sub1"/>
</dbReference>
<dbReference type="Gene3D" id="3.30.70.2740">
    <property type="match status" value="1"/>
</dbReference>
<dbReference type="Pfam" id="PF02913">
    <property type="entry name" value="FAD-oxidase_C"/>
    <property type="match status" value="1"/>
</dbReference>
<gene>
    <name evidence="10" type="ORF">RAMLITH_07410</name>
</gene>
<dbReference type="RefSeq" id="WP_168106750.1">
    <property type="nucleotide sequence ID" value="NZ_VTOX01000002.1"/>
</dbReference>
<dbReference type="Gene3D" id="3.30.70.2190">
    <property type="match status" value="1"/>
</dbReference>
<dbReference type="AlphaFoldDB" id="A0A7X6DEI4"/>
<evidence type="ECO:0000259" key="8">
    <source>
        <dbReference type="PROSITE" id="PS51379"/>
    </source>
</evidence>
<evidence type="ECO:0000256" key="7">
    <source>
        <dbReference type="ARBA" id="ARBA00023014"/>
    </source>
</evidence>
<keyword evidence="4" id="KW-0274">FAD</keyword>
<keyword evidence="11" id="KW-1185">Reference proteome</keyword>
<feature type="domain" description="FAD-binding PCMH-type" evidence="9">
    <location>
        <begin position="61"/>
        <end position="289"/>
    </location>
</feature>
<dbReference type="InterPro" id="IPR017896">
    <property type="entry name" value="4Fe4S_Fe-S-bd"/>
</dbReference>
<reference evidence="10 11" key="1">
    <citation type="journal article" date="2020" name="Nature">
        <title>Bacterial chemolithoautotrophy via manganese oxidation.</title>
        <authorList>
            <person name="Yu H."/>
            <person name="Leadbetter J.R."/>
        </authorList>
    </citation>
    <scope>NUCLEOTIDE SEQUENCE [LARGE SCALE GENOMIC DNA]</scope>
    <source>
        <strain evidence="10 11">RBP-1</strain>
    </source>
</reference>
<dbReference type="GO" id="GO:0046872">
    <property type="term" value="F:metal ion binding"/>
    <property type="evidence" value="ECO:0007669"/>
    <property type="project" value="UniProtKB-KW"/>
</dbReference>
<dbReference type="PANTHER" id="PTHR11748">
    <property type="entry name" value="D-LACTATE DEHYDROGENASE"/>
    <property type="match status" value="1"/>
</dbReference>
<dbReference type="InterPro" id="IPR017900">
    <property type="entry name" value="4Fe4S_Fe_S_CS"/>
</dbReference>
<dbReference type="InterPro" id="IPR016164">
    <property type="entry name" value="FAD-linked_Oxase-like_C"/>
</dbReference>
<dbReference type="Gene3D" id="3.30.43.10">
    <property type="entry name" value="Uridine Diphospho-n-acetylenolpyruvylglucosamine Reductase, domain 2"/>
    <property type="match status" value="1"/>
</dbReference>
<keyword evidence="6" id="KW-0408">Iron</keyword>
<evidence type="ECO:0000313" key="10">
    <source>
        <dbReference type="EMBL" id="NKE65647.1"/>
    </source>
</evidence>
<feature type="domain" description="4Fe-4S ferredoxin-type" evidence="8">
    <location>
        <begin position="698"/>
        <end position="728"/>
    </location>
</feature>
<dbReference type="GO" id="GO:0004458">
    <property type="term" value="F:D-lactate dehydrogenase (cytochrome) activity"/>
    <property type="evidence" value="ECO:0007669"/>
    <property type="project" value="TreeGrafter"/>
</dbReference>
<keyword evidence="5" id="KW-0560">Oxidoreductase</keyword>
<sequence>MNAPLPVNVAAGGAAGAYETVARASNEVAGQLARRLAAETQGDVLFSAADRGRYATDASIYQVLPVGVFVPRASADVKLALDICRDLQVPIVPRGGGTSQCGQTVGAGLVIDHSRHVRNILQFDADHRTVEVEPGIVLDHLNAALKQSGLWYPVDVSTSAQATLGGMAGNNSCGSRSIAYGNMVHNVLGAQAWTSDGELHRFGRFDESSGTARRLGEQVRELALQLAPEIERRWPRVLRRVGGYNLDIFHNQNERPYTGDGSVNLAHLLVGSEGTLAVTRSLTLRLSELPRTKVLGVVNFPTFYKAMDTAQHIVKLAGDAGATLTAVELVDRTMIELSLQNPAFAAVIRTAVIGQPDAVLLVEFAGADKAVLVRKLDQLVELMGDLGLPGSVVRMTEDAPQKNLWEVRKAGLNIMMSLKGDGKPVSFIEDCAVPLEHLAEYTDALTQVFRKYGSRGTWYAHASVGTLHVRPILDMRHDGAAKMRAIAEEASALVARYKGAYSGEHGDGLCRGEWIGWQFGPKINEAFARIKTLFDPARLLCPQRIVNPPRMDDTRLMRFPPSYRVIALQPALDWSGWNVQNDPATERISPAGTGGDPSFGFAKAVEMCNNNGHCRKFDAGTMCPSYRVTREEKHSTRGRANTLRLALSGQLGTRPAAGNGNGRQQGDTWLQSTSFANSVSALDAAAPSHAGTWDDDALEAVKDALDLCVSCKGCKRDCPTGVDMAKMKVEFLAQYKARHGFTIKDKLVGGLPDYAAQASRFAGLLNLRNGSPWIAKAGEKLLGLSARRSLPQWQSRHFFNTPAPTATREQVLVAARPVVLFVDTFNGYFESPNAAAALQVLQAAGYTVHVAAKLQPDGKHLCCGRTYLSSGMVDKAKAKAREVLDALLPFAERDIPIVGLEPSCLLTLRDEMLSMGLGDGAARLAKGAMLFEEFLAREAKHGKLEGLKGRLRPLEQRVLLHGHCHQKAFAATAPILEVLRLIPGAQPEMIESSCCGMAGSFGYEAAHHEVSMAMAELSLLPALRKDPGAVVVADGTSCRHQIRDGAQREAVHAAVLLARQL</sequence>
<evidence type="ECO:0000256" key="1">
    <source>
        <dbReference type="ARBA" id="ARBA00001974"/>
    </source>
</evidence>
<dbReference type="InterPro" id="IPR036318">
    <property type="entry name" value="FAD-bd_PCMH-like_sf"/>
</dbReference>
<protein>
    <submittedName>
        <fullName evidence="10">FAD-binding protein</fullName>
    </submittedName>
</protein>
<evidence type="ECO:0000256" key="3">
    <source>
        <dbReference type="ARBA" id="ARBA00022723"/>
    </source>
</evidence>
<accession>A0A7X6DEI4</accession>
<proteinExistence type="predicted"/>
<dbReference type="InterPro" id="IPR004017">
    <property type="entry name" value="Cys_rich_dom"/>
</dbReference>
<dbReference type="InterPro" id="IPR004113">
    <property type="entry name" value="FAD-bd_oxidored_4_C"/>
</dbReference>
<dbReference type="InterPro" id="IPR016169">
    <property type="entry name" value="FAD-bd_PCMH_sub2"/>
</dbReference>
<evidence type="ECO:0000259" key="9">
    <source>
        <dbReference type="PROSITE" id="PS51387"/>
    </source>
</evidence>
<comment type="caution">
    <text evidence="10">The sequence shown here is derived from an EMBL/GenBank/DDBJ whole genome shotgun (WGS) entry which is preliminary data.</text>
</comment>
<name>A0A7X6DEI4_9BURK</name>
<evidence type="ECO:0000256" key="5">
    <source>
        <dbReference type="ARBA" id="ARBA00023002"/>
    </source>
</evidence>
<dbReference type="Proteomes" id="UP000521868">
    <property type="component" value="Unassembled WGS sequence"/>
</dbReference>
<dbReference type="Gene3D" id="3.30.465.10">
    <property type="match status" value="1"/>
</dbReference>
<dbReference type="PROSITE" id="PS51379">
    <property type="entry name" value="4FE4S_FER_2"/>
    <property type="match status" value="1"/>
</dbReference>
<dbReference type="GO" id="GO:1903457">
    <property type="term" value="P:lactate catabolic process"/>
    <property type="evidence" value="ECO:0007669"/>
    <property type="project" value="TreeGrafter"/>
</dbReference>
<dbReference type="GO" id="GO:0008720">
    <property type="term" value="F:D-lactate dehydrogenase (NAD+) activity"/>
    <property type="evidence" value="ECO:0007669"/>
    <property type="project" value="TreeGrafter"/>
</dbReference>
<evidence type="ECO:0000256" key="4">
    <source>
        <dbReference type="ARBA" id="ARBA00022827"/>
    </source>
</evidence>
<comment type="cofactor">
    <cofactor evidence="1">
        <name>FAD</name>
        <dbReference type="ChEBI" id="CHEBI:57692"/>
    </cofactor>
</comment>
<keyword evidence="2" id="KW-0285">Flavoprotein</keyword>
<dbReference type="EMBL" id="VTOX01000002">
    <property type="protein sequence ID" value="NKE65647.1"/>
    <property type="molecule type" value="Genomic_DNA"/>
</dbReference>
<dbReference type="PROSITE" id="PS00198">
    <property type="entry name" value="4FE4S_FER_1"/>
    <property type="match status" value="1"/>
</dbReference>
<dbReference type="GO" id="GO:0071949">
    <property type="term" value="F:FAD binding"/>
    <property type="evidence" value="ECO:0007669"/>
    <property type="project" value="InterPro"/>
</dbReference>
<dbReference type="SUPFAM" id="SSF46548">
    <property type="entry name" value="alpha-helical ferredoxin"/>
    <property type="match status" value="1"/>
</dbReference>
<dbReference type="PANTHER" id="PTHR11748:SF119">
    <property type="entry name" value="D-2-HYDROXYGLUTARATE DEHYDROGENASE"/>
    <property type="match status" value="1"/>
</dbReference>
<dbReference type="SUPFAM" id="SSF55103">
    <property type="entry name" value="FAD-linked oxidases, C-terminal domain"/>
    <property type="match status" value="1"/>
</dbReference>
<keyword evidence="3" id="KW-0479">Metal-binding</keyword>
<dbReference type="PROSITE" id="PS51387">
    <property type="entry name" value="FAD_PCMH"/>
    <property type="match status" value="1"/>
</dbReference>
<dbReference type="SUPFAM" id="SSF56176">
    <property type="entry name" value="FAD-binding/transporter-associated domain-like"/>
    <property type="match status" value="1"/>
</dbReference>
<evidence type="ECO:0000256" key="2">
    <source>
        <dbReference type="ARBA" id="ARBA00022630"/>
    </source>
</evidence>
<dbReference type="Pfam" id="PF02754">
    <property type="entry name" value="CCG"/>
    <property type="match status" value="1"/>
</dbReference>
<dbReference type="InterPro" id="IPR006094">
    <property type="entry name" value="Oxid_FAD_bind_N"/>
</dbReference>
<evidence type="ECO:0000313" key="11">
    <source>
        <dbReference type="Proteomes" id="UP000521868"/>
    </source>
</evidence>
<dbReference type="Pfam" id="PF13183">
    <property type="entry name" value="Fer4_8"/>
    <property type="match status" value="1"/>
</dbReference>
<dbReference type="InterPro" id="IPR016166">
    <property type="entry name" value="FAD-bd_PCMH"/>
</dbReference>
<organism evidence="10 11">
    <name type="scientific">Ramlibacter lithotrophicus</name>
    <dbReference type="NCBI Taxonomy" id="2606681"/>
    <lineage>
        <taxon>Bacteria</taxon>
        <taxon>Pseudomonadati</taxon>
        <taxon>Pseudomonadota</taxon>
        <taxon>Betaproteobacteria</taxon>
        <taxon>Burkholderiales</taxon>
        <taxon>Comamonadaceae</taxon>
        <taxon>Ramlibacter</taxon>
    </lineage>
</organism>
<dbReference type="GO" id="GO:0051536">
    <property type="term" value="F:iron-sulfur cluster binding"/>
    <property type="evidence" value="ECO:0007669"/>
    <property type="project" value="UniProtKB-KW"/>
</dbReference>
<keyword evidence="7" id="KW-0411">Iron-sulfur</keyword>